<feature type="region of interest" description="Disordered" evidence="1">
    <location>
        <begin position="29"/>
        <end position="95"/>
    </location>
</feature>
<feature type="chain" id="PRO_5003559626" description="Putative 5'-nucleotidase C-terminal domain-containing protein" evidence="2">
    <location>
        <begin position="18"/>
        <end position="655"/>
    </location>
</feature>
<dbReference type="InterPro" id="IPR053828">
    <property type="entry name" value="Nucleosidase_C"/>
</dbReference>
<dbReference type="InterPro" id="IPR036907">
    <property type="entry name" value="5'-Nucleotdase_C_sf"/>
</dbReference>
<feature type="compositionally biased region" description="Basic and acidic residues" evidence="1">
    <location>
        <begin position="36"/>
        <end position="95"/>
    </location>
</feature>
<dbReference type="PIRSF" id="PIRSF017316">
    <property type="entry name" value="Pesterase_C1039"/>
    <property type="match status" value="1"/>
</dbReference>
<dbReference type="SUPFAM" id="SSF55816">
    <property type="entry name" value="5'-nucleotidase (syn. UDP-sugar hydrolase), C-terminal domain"/>
    <property type="match status" value="1"/>
</dbReference>
<accession>H2ARJ2</accession>
<dbReference type="GO" id="GO:0005576">
    <property type="term" value="C:extracellular region"/>
    <property type="evidence" value="ECO:0007669"/>
    <property type="project" value="EnsemblFungi"/>
</dbReference>
<dbReference type="FunCoup" id="H2ARJ2">
    <property type="interactions" value="36"/>
</dbReference>
<dbReference type="SUPFAM" id="SSF56300">
    <property type="entry name" value="Metallo-dependent phosphatases"/>
    <property type="match status" value="1"/>
</dbReference>
<reference evidence="4 5" key="1">
    <citation type="journal article" date="2011" name="Proc. Natl. Acad. Sci. U.S.A.">
        <title>Evolutionary erosion of yeast sex chromosomes by mating-type switching accidents.</title>
        <authorList>
            <person name="Gordon J.L."/>
            <person name="Armisen D."/>
            <person name="Proux-Wera E."/>
            <person name="Oheigeartaigh S.S."/>
            <person name="Byrne K.P."/>
            <person name="Wolfe K.H."/>
        </authorList>
    </citation>
    <scope>NUCLEOTIDE SEQUENCE [LARGE SCALE GENOMIC DNA]</scope>
    <source>
        <strain evidence="5">ATCC 22294 / BCRC 22015 / CBS 2517 / CECT 1963 / NBRC 1671 / NRRL Y-8276</strain>
    </source>
</reference>
<gene>
    <name evidence="4" type="primary">KAFR0B06950</name>
    <name evidence="4" type="ORF">KAFR_0B06950</name>
</gene>
<dbReference type="GO" id="GO:0005829">
    <property type="term" value="C:cytosol"/>
    <property type="evidence" value="ECO:0007669"/>
    <property type="project" value="EnsemblFungi"/>
</dbReference>
<dbReference type="InterPro" id="IPR014485">
    <property type="entry name" value="Pesterase_C1039"/>
</dbReference>
<name>H2ARJ2_KAZAF</name>
<sequence length="655" mass="78182">MVLIRWIVLQVVLFVLGNSFLVPFNAVDQSSAKSRNAHDDHDDRRNNHDDRRNNHDDPDDRSRRPWNDPDDRLRRPWNDPDDRSRRPWHDHDDHDNRHSDIHIRDLTMGQLNFIHTTDTHGWLGSHRLQRDYDADWGDFISFLELFDRNRMNEYQDLLIIDTGDKHDGNGLSDGTRPLGMISTHIFNQVDYDLLTLGNHELYTPETAIFEYYSTAMSKKFRHKYISSNVEFLHDKKDYVPFGNKYVYFETPKNRLRILSLSFIFNVRKNNPRVRITRPIDELQKIWFHEMIELYPEDRIDILIVIGHLPLVDSENNDLSMIHSYLRRFYPNIIIQYFGGHTHIRDFIQLDSRSTGLQSGQYAETLGFLSIDDVHNESPRFSRRYIDFNTRSFRHHSNTEHRLESDRGHRVKRMIRKLRRELNLDVRYGYVPRNYYMYSRPIDADDNIYNLMRRRVLPRLRSRRIKNSRSYDRFILLNTGAIRYDLYRGPFTRDTEYIVLPFSNTWKYIRLPLYIARRIEEILNGRQSIVSLPPPTNFIRQATSESCPTIVSPNYSEGYTTEDDYGCDGDDTPHRTVSRHHIPNVIQTIQFTSNEQYLTDDDIVHFIFFSYLERDVLRAINLINKEPSKIYTEFDSQDYGGQSAQELLREYIREIS</sequence>
<dbReference type="STRING" id="1071382.H2ARJ2"/>
<evidence type="ECO:0000313" key="4">
    <source>
        <dbReference type="EMBL" id="CCF56992.1"/>
    </source>
</evidence>
<dbReference type="AlphaFoldDB" id="H2ARJ2"/>
<protein>
    <recommendedName>
        <fullName evidence="3">Putative 5'-nucleotidase C-terminal domain-containing protein</fullName>
    </recommendedName>
</protein>
<evidence type="ECO:0000313" key="5">
    <source>
        <dbReference type="Proteomes" id="UP000005220"/>
    </source>
</evidence>
<dbReference type="InterPro" id="IPR029052">
    <property type="entry name" value="Metallo-depent_PP-like"/>
</dbReference>
<dbReference type="HOGENOM" id="CLU_019028_0_0_1"/>
<dbReference type="KEGG" id="kaf:KAFR_0B06950"/>
<dbReference type="Gene3D" id="3.90.780.10">
    <property type="entry name" value="5'-Nucleotidase, C-terminal domain"/>
    <property type="match status" value="2"/>
</dbReference>
<dbReference type="PANTHER" id="PTHR11575:SF22">
    <property type="entry name" value="ADL392WP"/>
    <property type="match status" value="1"/>
</dbReference>
<dbReference type="Pfam" id="PF21953">
    <property type="entry name" value="NadN_nucleosid_C"/>
    <property type="match status" value="1"/>
</dbReference>
<dbReference type="EMBL" id="HE650822">
    <property type="protein sequence ID" value="CCF56992.1"/>
    <property type="molecule type" value="Genomic_DNA"/>
</dbReference>
<feature type="signal peptide" evidence="2">
    <location>
        <begin position="1"/>
        <end position="17"/>
    </location>
</feature>
<dbReference type="PANTHER" id="PTHR11575">
    <property type="entry name" value="5'-NUCLEOTIDASE-RELATED"/>
    <property type="match status" value="1"/>
</dbReference>
<feature type="domain" description="Putative 5'-nucleotidase C-terminal" evidence="3">
    <location>
        <begin position="433"/>
        <end position="616"/>
    </location>
</feature>
<dbReference type="Gene3D" id="3.60.21.10">
    <property type="match status" value="1"/>
</dbReference>
<proteinExistence type="predicted"/>
<dbReference type="eggNOG" id="KOG4419">
    <property type="taxonomic scope" value="Eukaryota"/>
</dbReference>
<dbReference type="InParanoid" id="H2ARJ2"/>
<keyword evidence="2" id="KW-0732">Signal</keyword>
<dbReference type="GO" id="GO:0019677">
    <property type="term" value="P:NAD+ catabolic process"/>
    <property type="evidence" value="ECO:0007669"/>
    <property type="project" value="EnsemblFungi"/>
</dbReference>
<organism evidence="4 5">
    <name type="scientific">Kazachstania africana (strain ATCC 22294 / BCRC 22015 / CBS 2517 / CECT 1963 / NBRC 1671 / NRRL Y-8276)</name>
    <name type="common">Yeast</name>
    <name type="synonym">Kluyveromyces africanus</name>
    <dbReference type="NCBI Taxonomy" id="1071382"/>
    <lineage>
        <taxon>Eukaryota</taxon>
        <taxon>Fungi</taxon>
        <taxon>Dikarya</taxon>
        <taxon>Ascomycota</taxon>
        <taxon>Saccharomycotina</taxon>
        <taxon>Saccharomycetes</taxon>
        <taxon>Saccharomycetales</taxon>
        <taxon>Saccharomycetaceae</taxon>
        <taxon>Kazachstania</taxon>
    </lineage>
</organism>
<dbReference type="GO" id="GO:0016787">
    <property type="term" value="F:hydrolase activity"/>
    <property type="evidence" value="ECO:0007669"/>
    <property type="project" value="InterPro"/>
</dbReference>
<dbReference type="RefSeq" id="XP_003956127.1">
    <property type="nucleotide sequence ID" value="XM_003956078.1"/>
</dbReference>
<evidence type="ECO:0000256" key="1">
    <source>
        <dbReference type="SAM" id="MobiDB-lite"/>
    </source>
</evidence>
<dbReference type="GeneID" id="13884873"/>
<evidence type="ECO:0000259" key="3">
    <source>
        <dbReference type="Pfam" id="PF21953"/>
    </source>
</evidence>
<keyword evidence="5" id="KW-1185">Reference proteome</keyword>
<dbReference type="Proteomes" id="UP000005220">
    <property type="component" value="Chromosome 2"/>
</dbReference>
<evidence type="ECO:0000256" key="2">
    <source>
        <dbReference type="SAM" id="SignalP"/>
    </source>
</evidence>
<dbReference type="OrthoDB" id="7722975at2759"/>
<dbReference type="InterPro" id="IPR006179">
    <property type="entry name" value="5_nucleotidase/apyrase"/>
</dbReference>